<dbReference type="Gene3D" id="3.20.20.190">
    <property type="entry name" value="Phosphatidylinositol (PI) phosphodiesterase"/>
    <property type="match status" value="1"/>
</dbReference>
<dbReference type="EMBL" id="JAUJEA010000003">
    <property type="protein sequence ID" value="MDN5201506.1"/>
    <property type="molecule type" value="Genomic_DNA"/>
</dbReference>
<evidence type="ECO:0000259" key="1">
    <source>
        <dbReference type="PROSITE" id="PS51704"/>
    </source>
</evidence>
<gene>
    <name evidence="2" type="ORF">QQ008_09045</name>
</gene>
<proteinExistence type="predicted"/>
<sequence>MEIQGHRGARGLSPENTIVAFEKAVDLGVGVLELDVVITKDKQVVISHEAYMSSAICKTPDNKTIEHSEEKKHNIYQMTYEEVSGYDCGSIGNERFPEQEKQKVSKPLLKDMIKAIEERITANNLPKVKYNIEIKSSHKGDEIFHPKPEEFSDLVYEQIKALLPMDRVVIQSFDLRILKYFHEKYPDVTLSVLVEKKMGFNNIFKELGFTPEIFSPYYRHISAKVVKKIQDQGVKVIPWTVNEENEMKLMQEWGVDGLITDYPDRALNLK</sequence>
<dbReference type="Proteomes" id="UP001172082">
    <property type="component" value="Unassembled WGS sequence"/>
</dbReference>
<protein>
    <submittedName>
        <fullName evidence="2">Glycerophosphodiester phosphodiesterase family protein</fullName>
    </submittedName>
</protein>
<reference evidence="2" key="1">
    <citation type="submission" date="2023-06" db="EMBL/GenBank/DDBJ databases">
        <title>Genomic of Parafulvivirga corallium.</title>
        <authorList>
            <person name="Wang G."/>
        </authorList>
    </citation>
    <scope>NUCLEOTIDE SEQUENCE</scope>
    <source>
        <strain evidence="2">BMA10</strain>
    </source>
</reference>
<organism evidence="2 3">
    <name type="scientific">Splendidivirga corallicola</name>
    <dbReference type="NCBI Taxonomy" id="3051826"/>
    <lineage>
        <taxon>Bacteria</taxon>
        <taxon>Pseudomonadati</taxon>
        <taxon>Bacteroidota</taxon>
        <taxon>Cytophagia</taxon>
        <taxon>Cytophagales</taxon>
        <taxon>Splendidivirgaceae</taxon>
        <taxon>Splendidivirga</taxon>
    </lineage>
</organism>
<evidence type="ECO:0000313" key="2">
    <source>
        <dbReference type="EMBL" id="MDN5201506.1"/>
    </source>
</evidence>
<dbReference type="PANTHER" id="PTHR46211:SF14">
    <property type="entry name" value="GLYCEROPHOSPHODIESTER PHOSPHODIESTERASE"/>
    <property type="match status" value="1"/>
</dbReference>
<name>A0ABT8KLA8_9BACT</name>
<dbReference type="RefSeq" id="WP_346751535.1">
    <property type="nucleotide sequence ID" value="NZ_JAUJEA010000003.1"/>
</dbReference>
<keyword evidence="3" id="KW-1185">Reference proteome</keyword>
<dbReference type="InterPro" id="IPR017946">
    <property type="entry name" value="PLC-like_Pdiesterase_TIM-brl"/>
</dbReference>
<dbReference type="Pfam" id="PF03009">
    <property type="entry name" value="GDPD"/>
    <property type="match status" value="1"/>
</dbReference>
<dbReference type="PANTHER" id="PTHR46211">
    <property type="entry name" value="GLYCEROPHOSPHORYL DIESTER PHOSPHODIESTERASE"/>
    <property type="match status" value="1"/>
</dbReference>
<comment type="caution">
    <text evidence="2">The sequence shown here is derived from an EMBL/GenBank/DDBJ whole genome shotgun (WGS) entry which is preliminary data.</text>
</comment>
<evidence type="ECO:0000313" key="3">
    <source>
        <dbReference type="Proteomes" id="UP001172082"/>
    </source>
</evidence>
<feature type="domain" description="GP-PDE" evidence="1">
    <location>
        <begin position="1"/>
        <end position="270"/>
    </location>
</feature>
<dbReference type="InterPro" id="IPR030395">
    <property type="entry name" value="GP_PDE_dom"/>
</dbReference>
<dbReference type="PROSITE" id="PS51704">
    <property type="entry name" value="GP_PDE"/>
    <property type="match status" value="1"/>
</dbReference>
<dbReference type="SUPFAM" id="SSF51695">
    <property type="entry name" value="PLC-like phosphodiesterases"/>
    <property type="match status" value="1"/>
</dbReference>
<accession>A0ABT8KLA8</accession>